<dbReference type="EMBL" id="ML180952">
    <property type="protein sequence ID" value="THU76375.1"/>
    <property type="molecule type" value="Genomic_DNA"/>
</dbReference>
<gene>
    <name evidence="1" type="ORF">K435DRAFT_704951</name>
</gene>
<evidence type="ECO:0000313" key="2">
    <source>
        <dbReference type="Proteomes" id="UP000297245"/>
    </source>
</evidence>
<feature type="non-terminal residue" evidence="1">
    <location>
        <position position="109"/>
    </location>
</feature>
<protein>
    <submittedName>
        <fullName evidence="1">Uncharacterized protein</fullName>
    </submittedName>
</protein>
<name>A0A4V4HAQ6_DENBC</name>
<evidence type="ECO:0000313" key="1">
    <source>
        <dbReference type="EMBL" id="THU76375.1"/>
    </source>
</evidence>
<accession>A0A4V4HAQ6</accession>
<dbReference type="OrthoDB" id="5424209at2759"/>
<organism evidence="1 2">
    <name type="scientific">Dendrothele bispora (strain CBS 962.96)</name>
    <dbReference type="NCBI Taxonomy" id="1314807"/>
    <lineage>
        <taxon>Eukaryota</taxon>
        <taxon>Fungi</taxon>
        <taxon>Dikarya</taxon>
        <taxon>Basidiomycota</taxon>
        <taxon>Agaricomycotina</taxon>
        <taxon>Agaricomycetes</taxon>
        <taxon>Agaricomycetidae</taxon>
        <taxon>Agaricales</taxon>
        <taxon>Agaricales incertae sedis</taxon>
        <taxon>Dendrothele</taxon>
    </lineage>
</organism>
<keyword evidence="2" id="KW-1185">Reference proteome</keyword>
<reference evidence="1 2" key="1">
    <citation type="journal article" date="2019" name="Nat. Ecol. Evol.">
        <title>Megaphylogeny resolves global patterns of mushroom evolution.</title>
        <authorList>
            <person name="Varga T."/>
            <person name="Krizsan K."/>
            <person name="Foldi C."/>
            <person name="Dima B."/>
            <person name="Sanchez-Garcia M."/>
            <person name="Sanchez-Ramirez S."/>
            <person name="Szollosi G.J."/>
            <person name="Szarkandi J.G."/>
            <person name="Papp V."/>
            <person name="Albert L."/>
            <person name="Andreopoulos W."/>
            <person name="Angelini C."/>
            <person name="Antonin V."/>
            <person name="Barry K.W."/>
            <person name="Bougher N.L."/>
            <person name="Buchanan P."/>
            <person name="Buyck B."/>
            <person name="Bense V."/>
            <person name="Catcheside P."/>
            <person name="Chovatia M."/>
            <person name="Cooper J."/>
            <person name="Damon W."/>
            <person name="Desjardin D."/>
            <person name="Finy P."/>
            <person name="Geml J."/>
            <person name="Haridas S."/>
            <person name="Hughes K."/>
            <person name="Justo A."/>
            <person name="Karasinski D."/>
            <person name="Kautmanova I."/>
            <person name="Kiss B."/>
            <person name="Kocsube S."/>
            <person name="Kotiranta H."/>
            <person name="LaButti K.M."/>
            <person name="Lechner B.E."/>
            <person name="Liimatainen K."/>
            <person name="Lipzen A."/>
            <person name="Lukacs Z."/>
            <person name="Mihaltcheva S."/>
            <person name="Morgado L.N."/>
            <person name="Niskanen T."/>
            <person name="Noordeloos M.E."/>
            <person name="Ohm R.A."/>
            <person name="Ortiz-Santana B."/>
            <person name="Ovrebo C."/>
            <person name="Racz N."/>
            <person name="Riley R."/>
            <person name="Savchenko A."/>
            <person name="Shiryaev A."/>
            <person name="Soop K."/>
            <person name="Spirin V."/>
            <person name="Szebenyi C."/>
            <person name="Tomsovsky M."/>
            <person name="Tulloss R.E."/>
            <person name="Uehling J."/>
            <person name="Grigoriev I.V."/>
            <person name="Vagvolgyi C."/>
            <person name="Papp T."/>
            <person name="Martin F.M."/>
            <person name="Miettinen O."/>
            <person name="Hibbett D.S."/>
            <person name="Nagy L.G."/>
        </authorList>
    </citation>
    <scope>NUCLEOTIDE SEQUENCE [LARGE SCALE GENOMIC DNA]</scope>
    <source>
        <strain evidence="1 2">CBS 962.96</strain>
    </source>
</reference>
<sequence>MGLPTITAVGDFDDDFYLIQTKDIPEHISSYPGAFSDFYGLPSCPISVYRTGDEWPVPKGPQAQCVPREARPICKHPIQDVWAALGTQVYQFLDSKKIFWSTIDLVRFA</sequence>
<dbReference type="AlphaFoldDB" id="A0A4V4HAQ6"/>
<proteinExistence type="predicted"/>
<dbReference type="Proteomes" id="UP000297245">
    <property type="component" value="Unassembled WGS sequence"/>
</dbReference>